<dbReference type="EMBL" id="BAABAB010000036">
    <property type="protein sequence ID" value="GAA3634683.1"/>
    <property type="molecule type" value="Genomic_DNA"/>
</dbReference>
<reference evidence="3" key="1">
    <citation type="journal article" date="2019" name="Int. J. Syst. Evol. Microbiol.">
        <title>The Global Catalogue of Microorganisms (GCM) 10K type strain sequencing project: providing services to taxonomists for standard genome sequencing and annotation.</title>
        <authorList>
            <consortium name="The Broad Institute Genomics Platform"/>
            <consortium name="The Broad Institute Genome Sequencing Center for Infectious Disease"/>
            <person name="Wu L."/>
            <person name="Ma J."/>
        </authorList>
    </citation>
    <scope>NUCLEOTIDE SEQUENCE [LARGE SCALE GENOMIC DNA]</scope>
    <source>
        <strain evidence="3">JCM 16929</strain>
    </source>
</reference>
<proteinExistence type="predicted"/>
<evidence type="ECO:0000313" key="2">
    <source>
        <dbReference type="EMBL" id="GAA3634683.1"/>
    </source>
</evidence>
<protein>
    <recommendedName>
        <fullName evidence="4">DUF4192 family protein</fullName>
    </recommendedName>
</protein>
<feature type="region of interest" description="Disordered" evidence="1">
    <location>
        <begin position="173"/>
        <end position="198"/>
    </location>
</feature>
<dbReference type="Proteomes" id="UP001501490">
    <property type="component" value="Unassembled WGS sequence"/>
</dbReference>
<sequence>MRVARRHCWPEEDRPAQLMPCADPLWLVEAPLALARFTGIDVNAVPVAEVSVFAVPVAEDDWVERGLRRWEGTRAEAMWHPLLWLPERLAAPVVAVTGDGAAVEEPAELWQARVAFEVVDSGLYTADGWVDVYALLGLDVDCPADVARVRAWLDGTADPLLDGFDLESFVADDVDEHDGPDRPSGLKPDHDPDPEPGGWAAAMAADVGPLLAAAATALMADSLLGLAYDLTDPENRLDDDAYARGAWWLVSLAIEAVAERDTADTWLAVLDAIQSSGAERDAVAAALRPTLRLLTEPRDEHWPALTELQRFVGRLDPRDESILARPAPPTTGLTSGGERPSTLAAVVYRAPAANVLRVLGPRR</sequence>
<organism evidence="2 3">
    <name type="scientific">Microlunatus ginsengisoli</name>
    <dbReference type="NCBI Taxonomy" id="363863"/>
    <lineage>
        <taxon>Bacteria</taxon>
        <taxon>Bacillati</taxon>
        <taxon>Actinomycetota</taxon>
        <taxon>Actinomycetes</taxon>
        <taxon>Propionibacteriales</taxon>
        <taxon>Propionibacteriaceae</taxon>
        <taxon>Microlunatus</taxon>
    </lineage>
</organism>
<name>A0ABP7AKX0_9ACTN</name>
<keyword evidence="3" id="KW-1185">Reference proteome</keyword>
<accession>A0ABP7AKX0</accession>
<gene>
    <name evidence="2" type="ORF">GCM10022236_41590</name>
</gene>
<evidence type="ECO:0000313" key="3">
    <source>
        <dbReference type="Proteomes" id="UP001501490"/>
    </source>
</evidence>
<comment type="caution">
    <text evidence="2">The sequence shown here is derived from an EMBL/GenBank/DDBJ whole genome shotgun (WGS) entry which is preliminary data.</text>
</comment>
<evidence type="ECO:0008006" key="4">
    <source>
        <dbReference type="Google" id="ProtNLM"/>
    </source>
</evidence>
<dbReference type="RefSeq" id="WP_344808198.1">
    <property type="nucleotide sequence ID" value="NZ_BAABAB010000036.1"/>
</dbReference>
<evidence type="ECO:0000256" key="1">
    <source>
        <dbReference type="SAM" id="MobiDB-lite"/>
    </source>
</evidence>